<dbReference type="GO" id="GO:0050661">
    <property type="term" value="F:NADP binding"/>
    <property type="evidence" value="ECO:0007669"/>
    <property type="project" value="InterPro"/>
</dbReference>
<keyword evidence="2" id="KW-0285">Flavoprotein</keyword>
<keyword evidence="3" id="KW-0274">FAD</keyword>
<keyword evidence="6" id="KW-0503">Monooxygenase</keyword>
<dbReference type="InterPro" id="IPR020946">
    <property type="entry name" value="Flavin_mOase-like"/>
</dbReference>
<dbReference type="EMBL" id="JAUJDW010000070">
    <property type="protein sequence ID" value="KAK0642619.1"/>
    <property type="molecule type" value="Genomic_DNA"/>
</dbReference>
<dbReference type="PANTHER" id="PTHR42877:SF7">
    <property type="entry name" value="FLAVIN-BINDING MONOOXYGENASE-RELATED"/>
    <property type="match status" value="1"/>
</dbReference>
<keyword evidence="4" id="KW-0560">Oxidoreductase</keyword>
<comment type="similarity">
    <text evidence="1">Belongs to the FAD-binding monooxygenase family.</text>
</comment>
<evidence type="ECO:0000256" key="3">
    <source>
        <dbReference type="ARBA" id="ARBA00022827"/>
    </source>
</evidence>
<evidence type="ECO:0000313" key="6">
    <source>
        <dbReference type="EMBL" id="KAK0642619.1"/>
    </source>
</evidence>
<keyword evidence="7" id="KW-1185">Reference proteome</keyword>
<dbReference type="GO" id="GO:0004499">
    <property type="term" value="F:N,N-dimethylaniline monooxygenase activity"/>
    <property type="evidence" value="ECO:0007669"/>
    <property type="project" value="InterPro"/>
</dbReference>
<protein>
    <submittedName>
        <fullName evidence="6">Sterigmatocystin biosynthesis monooxygenase stcW</fullName>
    </submittedName>
</protein>
<dbReference type="InterPro" id="IPR036188">
    <property type="entry name" value="FAD/NAD-bd_sf"/>
</dbReference>
<evidence type="ECO:0000256" key="2">
    <source>
        <dbReference type="ARBA" id="ARBA00022630"/>
    </source>
</evidence>
<dbReference type="Proteomes" id="UP001175001">
    <property type="component" value="Unassembled WGS sequence"/>
</dbReference>
<accession>A0AA40CMN5</accession>
<sequence>MPPSAIEPAIPPETIKTKPAVPNGTATSAPSSFAPRSTPYTVLEQPSRTGRKLRVIVIGAGASALNFAHDVDTSASLDVDLVCYEKNPEIGGTWFENKYPGCACDIPSVLYQYSWAPSAEWSSYYSRAPEILAYFKKVAEDYGLLKYVRLSHTVVGAAWDEEEQQWRVRVQRGADADDVIEDKAHVLINASGVLNKWKWPAIKGRETFKGPMLHSAAWDDRIDLAGKRVAVIGGGSSAVQIVPNIQPAVKSLSCFIRSTSWVTAGFGQRYAGKDGANFNYTEEQKEVLRKDPKKYLTYRKTIESELNSRFKFIINGSKEQADARAFAEKEMRRKLSAKPEIADMIVPTNFAVGCRRPTPGNGYLEALCEDNVTVVSQSIQAITEKGILTDDGVEHEFDIIVCATGFDVSWRPKYPTIGRGGRSLSEEWKDIPNTYLSISVPHFPNYLIFNGPFGPYGHGSFLPITEVLSRHFIQMLEKMSIEYLTSFAPTEAAVADFAEHRRVFLPRTAWTSPCRSWFKQGTVDGEVMMWPGSRTHFFESMKAPRWEDYELKYADRNRFYYLGNGFAAREVDGRDITWYLGLLDCGDVQPKFSDDDIRIFMAQ</sequence>
<comment type="caution">
    <text evidence="6">The sequence shown here is derived from an EMBL/GenBank/DDBJ whole genome shotgun (WGS) entry which is preliminary data.</text>
</comment>
<feature type="compositionally biased region" description="Polar residues" evidence="5">
    <location>
        <begin position="24"/>
        <end position="39"/>
    </location>
</feature>
<organism evidence="6 7">
    <name type="scientific">Lasiodiplodia hormozganensis</name>
    <dbReference type="NCBI Taxonomy" id="869390"/>
    <lineage>
        <taxon>Eukaryota</taxon>
        <taxon>Fungi</taxon>
        <taxon>Dikarya</taxon>
        <taxon>Ascomycota</taxon>
        <taxon>Pezizomycotina</taxon>
        <taxon>Dothideomycetes</taxon>
        <taxon>Dothideomycetes incertae sedis</taxon>
        <taxon>Botryosphaeriales</taxon>
        <taxon>Botryosphaeriaceae</taxon>
        <taxon>Lasiodiplodia</taxon>
    </lineage>
</organism>
<dbReference type="AlphaFoldDB" id="A0AA40CMN5"/>
<reference evidence="6" key="1">
    <citation type="submission" date="2023-06" db="EMBL/GenBank/DDBJ databases">
        <title>Multi-omics analyses reveal the molecular pathogenesis toolkit of Lasiodiplodia hormozganensis, a cross-kingdom pathogen.</title>
        <authorList>
            <person name="Felix C."/>
            <person name="Meneses R."/>
            <person name="Goncalves M.F.M."/>
            <person name="Tilleman L."/>
            <person name="Duarte A.S."/>
            <person name="Jorrin-Novo J.V."/>
            <person name="Van De Peer Y."/>
            <person name="Deforce D."/>
            <person name="Van Nieuwerburgh F."/>
            <person name="Esteves A.C."/>
            <person name="Alves A."/>
        </authorList>
    </citation>
    <scope>NUCLEOTIDE SEQUENCE</scope>
    <source>
        <strain evidence="6">CBS 339.90</strain>
    </source>
</reference>
<evidence type="ECO:0000256" key="4">
    <source>
        <dbReference type="ARBA" id="ARBA00023002"/>
    </source>
</evidence>
<gene>
    <name evidence="6" type="primary">stcW_9</name>
    <name evidence="6" type="ORF">DIS24_g8828</name>
</gene>
<evidence type="ECO:0000256" key="1">
    <source>
        <dbReference type="ARBA" id="ARBA00010139"/>
    </source>
</evidence>
<evidence type="ECO:0000313" key="7">
    <source>
        <dbReference type="Proteomes" id="UP001175001"/>
    </source>
</evidence>
<feature type="region of interest" description="Disordered" evidence="5">
    <location>
        <begin position="1"/>
        <end position="39"/>
    </location>
</feature>
<dbReference type="SUPFAM" id="SSF51905">
    <property type="entry name" value="FAD/NAD(P)-binding domain"/>
    <property type="match status" value="3"/>
</dbReference>
<proteinExistence type="inferred from homology"/>
<feature type="compositionally biased region" description="Pro residues" evidence="5">
    <location>
        <begin position="1"/>
        <end position="11"/>
    </location>
</feature>
<dbReference type="Gene3D" id="3.50.50.60">
    <property type="entry name" value="FAD/NAD(P)-binding domain"/>
    <property type="match status" value="2"/>
</dbReference>
<dbReference type="PANTHER" id="PTHR42877">
    <property type="entry name" value="L-ORNITHINE N(5)-MONOOXYGENASE-RELATED"/>
    <property type="match status" value="1"/>
</dbReference>
<dbReference type="InterPro" id="IPR051209">
    <property type="entry name" value="FAD-bind_Monooxygenase_sf"/>
</dbReference>
<evidence type="ECO:0000256" key="5">
    <source>
        <dbReference type="SAM" id="MobiDB-lite"/>
    </source>
</evidence>
<name>A0AA40CMN5_9PEZI</name>
<dbReference type="Pfam" id="PF00743">
    <property type="entry name" value="FMO-like"/>
    <property type="match status" value="1"/>
</dbReference>
<dbReference type="GO" id="GO:0050660">
    <property type="term" value="F:flavin adenine dinucleotide binding"/>
    <property type="evidence" value="ECO:0007669"/>
    <property type="project" value="InterPro"/>
</dbReference>